<dbReference type="RefSeq" id="XP_001385575.2">
    <property type="nucleotide sequence ID" value="XM_001385538.1"/>
</dbReference>
<dbReference type="STRING" id="322104.A3LXZ0"/>
<dbReference type="InterPro" id="IPR046341">
    <property type="entry name" value="SET_dom_sf"/>
</dbReference>
<sequence>MNESPTQERYLSSPREVLVYQIEKFLQARQKFTCSGLEILFNNNKHVQLINSDKGPDKRGLAFTSKPPPLKPILQLDPLVRSYPHGGVPTESNIDPKNVSARTLKILRSQILERSIIRATESSAARSGPSNWNGETYKLAIKLFLACVLDPNYSNMVYSLTSHTSNIHKTSHLGQELELYVENLLLAIDIIDADSVLSKKGTLLEDSIRTLVHIMAVNYATVIIGDSPAQFFDITFALINHSCFPNVLPVVSDDCDKIQLVYFNNFVANKTKQLFTNYCYTAIPKELRNADLRNRFFFTCNCWLCKQPHDIFFSYNCNNCNQMICSLNSSNWYLPVSQLDYVNDNKDTCLSCRADFDKRELAKNHSLNGYLLLAMLDPEQDKDDNEALLVFNHRMKLLLQSIISGAISKEEIVRLLLLRVYNFRIPPKKRSIFRKITNDLRNGRYVPGYGFPLSFFLRDLDIDNPQIDGIRTFVASKVVAANQFTRLKEVLQLKFGTELPCRLVESRLIANEHFKEIAQALSQVFSYVVRLRYSGCIPVKIETYMAYSKNTVDSLVDSIKRLISLADNNKIDNICFKRYNMTDHYFQSHLKALYDFAEVQ</sequence>
<feature type="non-terminal residue" evidence="1">
    <location>
        <position position="600"/>
    </location>
</feature>
<proteinExistence type="predicted"/>
<dbReference type="HOGENOM" id="CLU_455337_0_0_1"/>
<dbReference type="Gene3D" id="2.170.270.10">
    <property type="entry name" value="SET domain"/>
    <property type="match status" value="1"/>
</dbReference>
<dbReference type="EMBL" id="CP000500">
    <property type="protein sequence ID" value="ABN67546.2"/>
    <property type="molecule type" value="Genomic_DNA"/>
</dbReference>
<gene>
    <name evidence="1" type="ORF">PICST_32988</name>
</gene>
<keyword evidence="2" id="KW-1185">Reference proteome</keyword>
<evidence type="ECO:0000313" key="2">
    <source>
        <dbReference type="Proteomes" id="UP000002258"/>
    </source>
</evidence>
<name>A3LXZ0_PICST</name>
<dbReference type="KEGG" id="pic:PICST_32988"/>
<dbReference type="InParanoid" id="A3LXZ0"/>
<dbReference type="SUPFAM" id="SSF82199">
    <property type="entry name" value="SET domain"/>
    <property type="match status" value="1"/>
</dbReference>
<protein>
    <submittedName>
        <fullName evidence="1">Uncharacterized protein</fullName>
    </submittedName>
</protein>
<evidence type="ECO:0000313" key="1">
    <source>
        <dbReference type="EMBL" id="ABN67546.2"/>
    </source>
</evidence>
<dbReference type="eggNOG" id="KOG2084">
    <property type="taxonomic scope" value="Eukaryota"/>
</dbReference>
<dbReference type="GeneID" id="4839944"/>
<organism evidence="1 2">
    <name type="scientific">Scheffersomyces stipitis (strain ATCC 58785 / CBS 6054 / NBRC 10063 / NRRL Y-11545)</name>
    <name type="common">Yeast</name>
    <name type="synonym">Pichia stipitis</name>
    <dbReference type="NCBI Taxonomy" id="322104"/>
    <lineage>
        <taxon>Eukaryota</taxon>
        <taxon>Fungi</taxon>
        <taxon>Dikarya</taxon>
        <taxon>Ascomycota</taxon>
        <taxon>Saccharomycotina</taxon>
        <taxon>Pichiomycetes</taxon>
        <taxon>Debaryomycetaceae</taxon>
        <taxon>Scheffersomyces</taxon>
    </lineage>
</organism>
<dbReference type="Proteomes" id="UP000002258">
    <property type="component" value="Chromosome 6"/>
</dbReference>
<accession>A3LXZ0</accession>
<dbReference type="AlphaFoldDB" id="A3LXZ0"/>
<reference evidence="1 2" key="1">
    <citation type="journal article" date="2007" name="Nat. Biotechnol.">
        <title>Genome sequence of the lignocellulose-bioconverting and xylose-fermenting yeast Pichia stipitis.</title>
        <authorList>
            <person name="Jeffries T.W."/>
            <person name="Grigoriev I.V."/>
            <person name="Grimwood J."/>
            <person name="Laplaza J.M."/>
            <person name="Aerts A."/>
            <person name="Salamov A."/>
            <person name="Schmutz J."/>
            <person name="Lindquist E."/>
            <person name="Dehal P."/>
            <person name="Shapiro H."/>
            <person name="Jin Y.S."/>
            <person name="Passoth V."/>
            <person name="Richardson P.M."/>
        </authorList>
    </citation>
    <scope>NUCLEOTIDE SEQUENCE [LARGE SCALE GENOMIC DNA]</scope>
    <source>
        <strain evidence="2">ATCC 58785 / CBS 6054 / NBRC 10063 / NRRL Y-11545</strain>
    </source>
</reference>
<dbReference type="OrthoDB" id="4008679at2759"/>